<gene>
    <name evidence="1" type="ORF">LCGC14_2873910</name>
</gene>
<reference evidence="1" key="1">
    <citation type="journal article" date="2015" name="Nature">
        <title>Complex archaea that bridge the gap between prokaryotes and eukaryotes.</title>
        <authorList>
            <person name="Spang A."/>
            <person name="Saw J.H."/>
            <person name="Jorgensen S.L."/>
            <person name="Zaremba-Niedzwiedzka K."/>
            <person name="Martijn J."/>
            <person name="Lind A.E."/>
            <person name="van Eijk R."/>
            <person name="Schleper C."/>
            <person name="Guy L."/>
            <person name="Ettema T.J."/>
        </authorList>
    </citation>
    <scope>NUCLEOTIDE SEQUENCE</scope>
</reference>
<dbReference type="PANTHER" id="PTHR38471">
    <property type="entry name" value="FOUR HELIX BUNDLE PROTEIN"/>
    <property type="match status" value="1"/>
</dbReference>
<organism evidence="1">
    <name type="scientific">marine sediment metagenome</name>
    <dbReference type="NCBI Taxonomy" id="412755"/>
    <lineage>
        <taxon>unclassified sequences</taxon>
        <taxon>metagenomes</taxon>
        <taxon>ecological metagenomes</taxon>
    </lineage>
</organism>
<name>A0A0F8Y229_9ZZZZ</name>
<comment type="caution">
    <text evidence="1">The sequence shown here is derived from an EMBL/GenBank/DDBJ whole genome shotgun (WGS) entry which is preliminary data.</text>
</comment>
<accession>A0A0F8Y229</accession>
<dbReference type="Pfam" id="PF05635">
    <property type="entry name" value="23S_rRNA_IVP"/>
    <property type="match status" value="1"/>
</dbReference>
<protein>
    <recommendedName>
        <fullName evidence="2">Four helix bundle protein</fullName>
    </recommendedName>
</protein>
<evidence type="ECO:0008006" key="2">
    <source>
        <dbReference type="Google" id="ProtNLM"/>
    </source>
</evidence>
<evidence type="ECO:0000313" key="1">
    <source>
        <dbReference type="EMBL" id="KKK75417.1"/>
    </source>
</evidence>
<dbReference type="AlphaFoldDB" id="A0A0F8Y229"/>
<dbReference type="EMBL" id="LAZR01055875">
    <property type="protein sequence ID" value="KKK75417.1"/>
    <property type="molecule type" value="Genomic_DNA"/>
</dbReference>
<dbReference type="SUPFAM" id="SSF158446">
    <property type="entry name" value="IVS-encoded protein-like"/>
    <property type="match status" value="1"/>
</dbReference>
<dbReference type="InterPro" id="IPR036583">
    <property type="entry name" value="23S_rRNA_IVS_sf"/>
</dbReference>
<dbReference type="NCBIfam" id="TIGR02436">
    <property type="entry name" value="four helix bundle protein"/>
    <property type="match status" value="1"/>
</dbReference>
<dbReference type="InterPro" id="IPR012657">
    <property type="entry name" value="23S_rRNA-intervening_sequence"/>
</dbReference>
<proteinExistence type="predicted"/>
<dbReference type="Gene3D" id="1.20.1440.60">
    <property type="entry name" value="23S rRNA-intervening sequence"/>
    <property type="match status" value="1"/>
</dbReference>
<sequence length="118" mass="13792">MGRGFEDLDVYKEARTFRRREWKLARQLPPEQRHVLCSQMARAALSVTNNIAEGHGSRSYRYNISYLYRSRGSVNELLDDMNACEDEGYFKKEHLDDLRQQAASVAKLINGYIAYLRK</sequence>
<dbReference type="CDD" id="cd16377">
    <property type="entry name" value="23S_rRNA_IVP_like"/>
    <property type="match status" value="1"/>
</dbReference>
<dbReference type="PANTHER" id="PTHR38471:SF2">
    <property type="entry name" value="FOUR HELIX BUNDLE PROTEIN"/>
    <property type="match status" value="1"/>
</dbReference>